<dbReference type="EnsemblMetazoa" id="AQUA015091-RA">
    <property type="protein sequence ID" value="AQUA015091-PA"/>
    <property type="gene ID" value="AQUA015091"/>
</dbReference>
<reference evidence="1" key="1">
    <citation type="submission" date="2020-05" db="UniProtKB">
        <authorList>
            <consortium name="EnsemblMetazoa"/>
        </authorList>
    </citation>
    <scope>IDENTIFICATION</scope>
    <source>
        <strain evidence="1">SANGQUA</strain>
    </source>
</reference>
<dbReference type="PROSITE" id="PS51257">
    <property type="entry name" value="PROKAR_LIPOPROTEIN"/>
    <property type="match status" value="1"/>
</dbReference>
<name>A0A182XTF2_ANOQN</name>
<dbReference type="VEuPathDB" id="VectorBase:AQUA015091"/>
<dbReference type="Proteomes" id="UP000076407">
    <property type="component" value="Unassembled WGS sequence"/>
</dbReference>
<accession>A0A182XTF2</accession>
<proteinExistence type="predicted"/>
<protein>
    <submittedName>
        <fullName evidence="1">Uncharacterized protein</fullName>
    </submittedName>
</protein>
<dbReference type="AlphaFoldDB" id="A0A182XTF2"/>
<sequence>MHRNAISDAARVDPKFRYCFYSNSSIACAYCVLSVHRLESGQAVADRLFMTSAAQEKLSTW</sequence>
<evidence type="ECO:0000313" key="2">
    <source>
        <dbReference type="Proteomes" id="UP000076407"/>
    </source>
</evidence>
<evidence type="ECO:0000313" key="1">
    <source>
        <dbReference type="EnsemblMetazoa" id="AQUA015091-PA"/>
    </source>
</evidence>
<keyword evidence="2" id="KW-1185">Reference proteome</keyword>
<organism evidence="1 2">
    <name type="scientific">Anopheles quadriannulatus</name>
    <name type="common">Mosquito</name>
    <dbReference type="NCBI Taxonomy" id="34691"/>
    <lineage>
        <taxon>Eukaryota</taxon>
        <taxon>Metazoa</taxon>
        <taxon>Ecdysozoa</taxon>
        <taxon>Arthropoda</taxon>
        <taxon>Hexapoda</taxon>
        <taxon>Insecta</taxon>
        <taxon>Pterygota</taxon>
        <taxon>Neoptera</taxon>
        <taxon>Endopterygota</taxon>
        <taxon>Diptera</taxon>
        <taxon>Nematocera</taxon>
        <taxon>Culicoidea</taxon>
        <taxon>Culicidae</taxon>
        <taxon>Anophelinae</taxon>
        <taxon>Anopheles</taxon>
    </lineage>
</organism>